<evidence type="ECO:0000313" key="2">
    <source>
        <dbReference type="Proteomes" id="UP001432222"/>
    </source>
</evidence>
<sequence length="145" mass="15175">MQKRRTPWAIAYLLVGLVCLLTAVSVAASSTRVDDLIPIAIFGVPGLVLTFRAPMFGVSFGASGVKCSGLLNSRSYAWSEVQEVKYAVVTGTVFSANVPELVLASGKIDQLSILAGYGAGGNAQNARVEQLVTELETARTSALPA</sequence>
<name>A0ABZ1U9S2_9ACTN</name>
<dbReference type="RefSeq" id="WP_328957392.1">
    <property type="nucleotide sequence ID" value="NZ_CP108110.1"/>
</dbReference>
<protein>
    <recommendedName>
        <fullName evidence="3">PH domain-containing protein</fullName>
    </recommendedName>
</protein>
<evidence type="ECO:0000313" key="1">
    <source>
        <dbReference type="EMBL" id="WUQ86804.1"/>
    </source>
</evidence>
<organism evidence="1 2">
    <name type="scientific">Kitasatospora purpeofusca</name>
    <dbReference type="NCBI Taxonomy" id="67352"/>
    <lineage>
        <taxon>Bacteria</taxon>
        <taxon>Bacillati</taxon>
        <taxon>Actinomycetota</taxon>
        <taxon>Actinomycetes</taxon>
        <taxon>Kitasatosporales</taxon>
        <taxon>Streptomycetaceae</taxon>
        <taxon>Kitasatospora</taxon>
    </lineage>
</organism>
<dbReference type="EMBL" id="CP108110">
    <property type="protein sequence ID" value="WUQ86804.1"/>
    <property type="molecule type" value="Genomic_DNA"/>
</dbReference>
<gene>
    <name evidence="1" type="ORF">OHA16_29895</name>
</gene>
<dbReference type="Proteomes" id="UP001432222">
    <property type="component" value="Chromosome"/>
</dbReference>
<reference evidence="1" key="1">
    <citation type="submission" date="2022-10" db="EMBL/GenBank/DDBJ databases">
        <title>The complete genomes of actinobacterial strains from the NBC collection.</title>
        <authorList>
            <person name="Joergensen T.S."/>
            <person name="Alvarez Arevalo M."/>
            <person name="Sterndorff E.B."/>
            <person name="Faurdal D."/>
            <person name="Vuksanovic O."/>
            <person name="Mourched A.-S."/>
            <person name="Charusanti P."/>
            <person name="Shaw S."/>
            <person name="Blin K."/>
            <person name="Weber T."/>
        </authorList>
    </citation>
    <scope>NUCLEOTIDE SEQUENCE</scope>
    <source>
        <strain evidence="1">NBC_00222</strain>
    </source>
</reference>
<proteinExistence type="predicted"/>
<accession>A0ABZ1U9S2</accession>
<evidence type="ECO:0008006" key="3">
    <source>
        <dbReference type="Google" id="ProtNLM"/>
    </source>
</evidence>
<keyword evidence="2" id="KW-1185">Reference proteome</keyword>